<dbReference type="InterPro" id="IPR000719">
    <property type="entry name" value="Prot_kinase_dom"/>
</dbReference>
<dbReference type="GO" id="GO:0005524">
    <property type="term" value="F:ATP binding"/>
    <property type="evidence" value="ECO:0007669"/>
    <property type="project" value="UniProtKB-KW"/>
</dbReference>
<protein>
    <submittedName>
        <fullName evidence="4">Tyrosine protein kinase HCK</fullName>
    </submittedName>
</protein>
<keyword evidence="5" id="KW-1185">Reference proteome</keyword>
<gene>
    <name evidence="4" type="ORF">EmuJ_001155200</name>
</gene>
<name>A0A068YKF0_ECHMU</name>
<keyword evidence="4" id="KW-0808">Transferase</keyword>
<dbReference type="InterPro" id="IPR011009">
    <property type="entry name" value="Kinase-like_dom_sf"/>
</dbReference>
<dbReference type="PRINTS" id="PR00109">
    <property type="entry name" value="TYRKINASE"/>
</dbReference>
<dbReference type="PROSITE" id="PS50011">
    <property type="entry name" value="PROTEIN_KINASE_DOM"/>
    <property type="match status" value="1"/>
</dbReference>
<feature type="domain" description="Protein kinase" evidence="3">
    <location>
        <begin position="1"/>
        <end position="204"/>
    </location>
</feature>
<dbReference type="InterPro" id="IPR050198">
    <property type="entry name" value="Non-receptor_tyrosine_kinases"/>
</dbReference>
<dbReference type="InterPro" id="IPR020635">
    <property type="entry name" value="Tyr_kinase_cat_dom"/>
</dbReference>
<dbReference type="PANTHER" id="PTHR24418">
    <property type="entry name" value="TYROSINE-PROTEIN KINASE"/>
    <property type="match status" value="1"/>
</dbReference>
<evidence type="ECO:0000256" key="2">
    <source>
        <dbReference type="ARBA" id="ARBA00022840"/>
    </source>
</evidence>
<evidence type="ECO:0000259" key="3">
    <source>
        <dbReference type="PROSITE" id="PS50011"/>
    </source>
</evidence>
<dbReference type="Proteomes" id="UP000017246">
    <property type="component" value="Unassembled WGS sequence"/>
</dbReference>
<dbReference type="OrthoDB" id="4062651at2759"/>
<dbReference type="InterPro" id="IPR008266">
    <property type="entry name" value="Tyr_kinase_AS"/>
</dbReference>
<dbReference type="InterPro" id="IPR001245">
    <property type="entry name" value="Ser-Thr/Tyr_kinase_cat_dom"/>
</dbReference>
<sequence>MIRIIDKGSFGEVWLGRIQSVEVAVKIPLVAACREDFIREAQKMHAIWHAQLVQFLGVCTKPQEESVLVITEYMPNGALNKHLQTEEGRNLQQIDLLFIMDQVANGTVYLESIKLVHRDLRAANVFVAKDGRVKVGDFGQSKMLSMPSSCPADLKTPIRWSSPEALINGKEVTSKSDVWQYGILWYEVFSYGDVPYEKYSRRGH</sequence>
<dbReference type="eggNOG" id="KOG0197">
    <property type="taxonomic scope" value="Eukaryota"/>
</dbReference>
<evidence type="ECO:0000313" key="4">
    <source>
        <dbReference type="EMBL" id="CDS43751.1"/>
    </source>
</evidence>
<dbReference type="PROSITE" id="PS00109">
    <property type="entry name" value="PROTEIN_KINASE_TYR"/>
    <property type="match status" value="1"/>
</dbReference>
<proteinExistence type="predicted"/>
<reference evidence="4" key="2">
    <citation type="submission" date="2015-11" db="EMBL/GenBank/DDBJ databases">
        <authorList>
            <person name="Zhang Y."/>
            <person name="Guo Z."/>
        </authorList>
    </citation>
    <scope>NUCLEOTIDE SEQUENCE</scope>
</reference>
<dbReference type="Pfam" id="PF07714">
    <property type="entry name" value="PK_Tyr_Ser-Thr"/>
    <property type="match status" value="1"/>
</dbReference>
<reference evidence="4" key="1">
    <citation type="journal article" date="2013" name="Nature">
        <title>The genomes of four tapeworm species reveal adaptations to parasitism.</title>
        <authorList>
            <person name="Tsai I.J."/>
            <person name="Zarowiecki M."/>
            <person name="Holroyd N."/>
            <person name="Garciarrubio A."/>
            <person name="Sanchez-Flores A."/>
            <person name="Brooks K.L."/>
            <person name="Tracey A."/>
            <person name="Bobes R.J."/>
            <person name="Fragoso G."/>
            <person name="Sciutto E."/>
            <person name="Aslett M."/>
            <person name="Beasley H."/>
            <person name="Bennett H.M."/>
            <person name="Cai J."/>
            <person name="Camicia F."/>
            <person name="Clark R."/>
            <person name="Cucher M."/>
            <person name="De Silva N."/>
            <person name="Day T.A."/>
            <person name="Deplazes P."/>
            <person name="Estrada K."/>
            <person name="Fernandez C."/>
            <person name="Holland P.W."/>
            <person name="Hou J."/>
            <person name="Hu S."/>
            <person name="Huckvale T."/>
            <person name="Hung S.S."/>
            <person name="Kamenetzky L."/>
            <person name="Keane J.A."/>
            <person name="Kiss F."/>
            <person name="Koziol U."/>
            <person name="Lambert O."/>
            <person name="Liu K."/>
            <person name="Luo X."/>
            <person name="Luo Y."/>
            <person name="Macchiaroli N."/>
            <person name="Nichol S."/>
            <person name="Paps J."/>
            <person name="Parkinson J."/>
            <person name="Pouchkina-Stantcheva N."/>
            <person name="Riddiford N."/>
            <person name="Rosenzvit M."/>
            <person name="Salinas G."/>
            <person name="Wasmuth J.D."/>
            <person name="Zamanian M."/>
            <person name="Zheng Y."/>
            <person name="Cai X."/>
            <person name="Soberon X."/>
            <person name="Olson P.D."/>
            <person name="Laclette J.P."/>
            <person name="Brehm K."/>
            <person name="Berriman M."/>
            <person name="Garciarrubio A."/>
            <person name="Bobes R.J."/>
            <person name="Fragoso G."/>
            <person name="Sanchez-Flores A."/>
            <person name="Estrada K."/>
            <person name="Cevallos M.A."/>
            <person name="Morett E."/>
            <person name="Gonzalez V."/>
            <person name="Portillo T."/>
            <person name="Ochoa-Leyva A."/>
            <person name="Jose M.V."/>
            <person name="Sciutto E."/>
            <person name="Landa A."/>
            <person name="Jimenez L."/>
            <person name="Valdes V."/>
            <person name="Carrero J.C."/>
            <person name="Larralde C."/>
            <person name="Morales-Montor J."/>
            <person name="Limon-Lason J."/>
            <person name="Soberon X."/>
            <person name="Laclette J.P."/>
        </authorList>
    </citation>
    <scope>NUCLEOTIDE SEQUENCE [LARGE SCALE GENOMIC DNA]</scope>
</reference>
<dbReference type="GO" id="GO:0004713">
    <property type="term" value="F:protein tyrosine kinase activity"/>
    <property type="evidence" value="ECO:0007669"/>
    <property type="project" value="InterPro"/>
</dbReference>
<dbReference type="EMBL" id="LN902845">
    <property type="protein sequence ID" value="CDS43751.1"/>
    <property type="molecule type" value="Genomic_DNA"/>
</dbReference>
<evidence type="ECO:0000256" key="1">
    <source>
        <dbReference type="ARBA" id="ARBA00022741"/>
    </source>
</evidence>
<keyword evidence="2" id="KW-0067">ATP-binding</keyword>
<evidence type="ECO:0000313" key="5">
    <source>
        <dbReference type="Proteomes" id="UP000017246"/>
    </source>
</evidence>
<dbReference type="Gene3D" id="3.30.200.20">
    <property type="entry name" value="Phosphorylase Kinase, domain 1"/>
    <property type="match status" value="1"/>
</dbReference>
<keyword evidence="4" id="KW-0418">Kinase</keyword>
<accession>A0A068YKF0</accession>
<organism evidence="4 5">
    <name type="scientific">Echinococcus multilocularis</name>
    <name type="common">Fox tapeworm</name>
    <dbReference type="NCBI Taxonomy" id="6211"/>
    <lineage>
        <taxon>Eukaryota</taxon>
        <taxon>Metazoa</taxon>
        <taxon>Spiralia</taxon>
        <taxon>Lophotrochozoa</taxon>
        <taxon>Platyhelminthes</taxon>
        <taxon>Cestoda</taxon>
        <taxon>Eucestoda</taxon>
        <taxon>Cyclophyllidea</taxon>
        <taxon>Taeniidae</taxon>
        <taxon>Echinococcus</taxon>
    </lineage>
</organism>
<dbReference type="SMART" id="SM00219">
    <property type="entry name" value="TyrKc"/>
    <property type="match status" value="1"/>
</dbReference>
<dbReference type="AlphaFoldDB" id="A0A068YKF0"/>
<dbReference type="Gene3D" id="1.10.510.10">
    <property type="entry name" value="Transferase(Phosphotransferase) domain 1"/>
    <property type="match status" value="1"/>
</dbReference>
<dbReference type="OMA" id="YHCANDA"/>
<keyword evidence="1" id="KW-0547">Nucleotide-binding</keyword>
<dbReference type="STRING" id="6211.A0A068YKF0"/>
<dbReference type="SUPFAM" id="SSF56112">
    <property type="entry name" value="Protein kinase-like (PK-like)"/>
    <property type="match status" value="1"/>
</dbReference>